<sequence length="160" mass="17363">MSVPHPETLPSLSTREAIIDVMYRAVIAFDRNDVSLLNSAFAGEDVSFLILDRDGNREYQGISNIRNLLVHGVGPMDSTHMLSNIRVDLKDGADTASVTAYALAQHCPPGLGGQTDGPKFLVGGEYSIDFVRDATDGPWKAKKWVLDVIWKQGDASVMGS</sequence>
<evidence type="ECO:0000313" key="3">
    <source>
        <dbReference type="Proteomes" id="UP000019478"/>
    </source>
</evidence>
<dbReference type="HOGENOM" id="CLU_106738_1_0_1"/>
<dbReference type="InterPro" id="IPR037401">
    <property type="entry name" value="SnoaL-like"/>
</dbReference>
<dbReference type="eggNOG" id="ENOG502S791">
    <property type="taxonomic scope" value="Eukaryota"/>
</dbReference>
<accession>W9YHP1</accession>
<dbReference type="EMBL" id="AMGY01000001">
    <property type="protein sequence ID" value="EXJ92063.1"/>
    <property type="molecule type" value="Genomic_DNA"/>
</dbReference>
<keyword evidence="3" id="KW-1185">Reference proteome</keyword>
<dbReference type="OrthoDB" id="2148716at2759"/>
<dbReference type="AlphaFoldDB" id="W9YHP1"/>
<dbReference type="SUPFAM" id="SSF54427">
    <property type="entry name" value="NTF2-like"/>
    <property type="match status" value="1"/>
</dbReference>
<feature type="domain" description="SnoaL-like" evidence="1">
    <location>
        <begin position="11"/>
        <end position="144"/>
    </location>
</feature>
<organism evidence="2 3">
    <name type="scientific">Capronia epimyces CBS 606.96</name>
    <dbReference type="NCBI Taxonomy" id="1182542"/>
    <lineage>
        <taxon>Eukaryota</taxon>
        <taxon>Fungi</taxon>
        <taxon>Dikarya</taxon>
        <taxon>Ascomycota</taxon>
        <taxon>Pezizomycotina</taxon>
        <taxon>Eurotiomycetes</taxon>
        <taxon>Chaetothyriomycetidae</taxon>
        <taxon>Chaetothyriales</taxon>
        <taxon>Herpotrichiellaceae</taxon>
        <taxon>Capronia</taxon>
    </lineage>
</organism>
<dbReference type="InterPro" id="IPR032710">
    <property type="entry name" value="NTF2-like_dom_sf"/>
</dbReference>
<protein>
    <recommendedName>
        <fullName evidence="1">SnoaL-like domain-containing protein</fullName>
    </recommendedName>
</protein>
<dbReference type="Pfam" id="PF13577">
    <property type="entry name" value="SnoaL_4"/>
    <property type="match status" value="1"/>
</dbReference>
<dbReference type="STRING" id="1182542.W9YHP1"/>
<name>W9YHP1_9EURO</name>
<evidence type="ECO:0000259" key="1">
    <source>
        <dbReference type="Pfam" id="PF13577"/>
    </source>
</evidence>
<evidence type="ECO:0000313" key="2">
    <source>
        <dbReference type="EMBL" id="EXJ92063.1"/>
    </source>
</evidence>
<gene>
    <name evidence="2" type="ORF">A1O3_00613</name>
</gene>
<reference evidence="2 3" key="1">
    <citation type="submission" date="2013-03" db="EMBL/GenBank/DDBJ databases">
        <title>The Genome Sequence of Capronia epimyces CBS 606.96.</title>
        <authorList>
            <consortium name="The Broad Institute Genomics Platform"/>
            <person name="Cuomo C."/>
            <person name="de Hoog S."/>
            <person name="Gorbushina A."/>
            <person name="Walker B."/>
            <person name="Young S.K."/>
            <person name="Zeng Q."/>
            <person name="Gargeya S."/>
            <person name="Fitzgerald M."/>
            <person name="Haas B."/>
            <person name="Abouelleil A."/>
            <person name="Allen A.W."/>
            <person name="Alvarado L."/>
            <person name="Arachchi H.M."/>
            <person name="Berlin A.M."/>
            <person name="Chapman S.B."/>
            <person name="Gainer-Dewar J."/>
            <person name="Goldberg J."/>
            <person name="Griggs A."/>
            <person name="Gujja S."/>
            <person name="Hansen M."/>
            <person name="Howarth C."/>
            <person name="Imamovic A."/>
            <person name="Ireland A."/>
            <person name="Larimer J."/>
            <person name="McCowan C."/>
            <person name="Murphy C."/>
            <person name="Pearson M."/>
            <person name="Poon T.W."/>
            <person name="Priest M."/>
            <person name="Roberts A."/>
            <person name="Saif S."/>
            <person name="Shea T."/>
            <person name="Sisk P."/>
            <person name="Sykes S."/>
            <person name="Wortman J."/>
            <person name="Nusbaum C."/>
            <person name="Birren B."/>
        </authorList>
    </citation>
    <scope>NUCLEOTIDE SEQUENCE [LARGE SCALE GENOMIC DNA]</scope>
    <source>
        <strain evidence="2 3">CBS 606.96</strain>
    </source>
</reference>
<dbReference type="RefSeq" id="XP_007728953.1">
    <property type="nucleotide sequence ID" value="XM_007730763.1"/>
</dbReference>
<proteinExistence type="predicted"/>
<dbReference type="Proteomes" id="UP000019478">
    <property type="component" value="Unassembled WGS sequence"/>
</dbReference>
<comment type="caution">
    <text evidence="2">The sequence shown here is derived from an EMBL/GenBank/DDBJ whole genome shotgun (WGS) entry which is preliminary data.</text>
</comment>
<dbReference type="Gene3D" id="3.10.450.50">
    <property type="match status" value="1"/>
</dbReference>
<dbReference type="GeneID" id="19164753"/>